<dbReference type="PANTHER" id="PTHR43357">
    <property type="entry name" value="INNER MEMBRANE ABC TRANSPORTER PERMEASE PROTEIN YDCV"/>
    <property type="match status" value="1"/>
</dbReference>
<keyword evidence="7 8" id="KW-0472">Membrane</keyword>
<evidence type="ECO:0000256" key="7">
    <source>
        <dbReference type="ARBA" id="ARBA00023136"/>
    </source>
</evidence>
<accession>A0A7K0K4M9</accession>
<dbReference type="GO" id="GO:0005886">
    <property type="term" value="C:plasma membrane"/>
    <property type="evidence" value="ECO:0007669"/>
    <property type="project" value="UniProtKB-SubCell"/>
</dbReference>
<feature type="transmembrane region" description="Helical" evidence="8">
    <location>
        <begin position="112"/>
        <end position="138"/>
    </location>
</feature>
<keyword evidence="11" id="KW-1185">Reference proteome</keyword>
<dbReference type="InterPro" id="IPR035906">
    <property type="entry name" value="MetI-like_sf"/>
</dbReference>
<dbReference type="EMBL" id="VUMY01000018">
    <property type="protein sequence ID" value="MST50394.1"/>
    <property type="molecule type" value="Genomic_DNA"/>
</dbReference>
<dbReference type="PANTHER" id="PTHR43357:SF4">
    <property type="entry name" value="INNER MEMBRANE ABC TRANSPORTER PERMEASE PROTEIN YDCV"/>
    <property type="match status" value="1"/>
</dbReference>
<evidence type="ECO:0000259" key="9">
    <source>
        <dbReference type="PROSITE" id="PS50928"/>
    </source>
</evidence>
<protein>
    <submittedName>
        <fullName evidence="10">ABC transporter permease subunit</fullName>
    </submittedName>
</protein>
<proteinExistence type="inferred from homology"/>
<evidence type="ECO:0000256" key="5">
    <source>
        <dbReference type="ARBA" id="ARBA00022692"/>
    </source>
</evidence>
<feature type="domain" description="ABC transmembrane type-1" evidence="9">
    <location>
        <begin position="74"/>
        <end position="286"/>
    </location>
</feature>
<dbReference type="GO" id="GO:0055085">
    <property type="term" value="P:transmembrane transport"/>
    <property type="evidence" value="ECO:0007669"/>
    <property type="project" value="InterPro"/>
</dbReference>
<keyword evidence="4" id="KW-0997">Cell inner membrane</keyword>
<feature type="transmembrane region" description="Helical" evidence="8">
    <location>
        <begin position="158"/>
        <end position="182"/>
    </location>
</feature>
<evidence type="ECO:0000256" key="3">
    <source>
        <dbReference type="ARBA" id="ARBA00022475"/>
    </source>
</evidence>
<feature type="transmembrane region" description="Helical" evidence="8">
    <location>
        <begin position="78"/>
        <end position="100"/>
    </location>
</feature>
<keyword evidence="2 8" id="KW-0813">Transport</keyword>
<dbReference type="Gene3D" id="1.10.3720.10">
    <property type="entry name" value="MetI-like"/>
    <property type="match status" value="1"/>
</dbReference>
<organism evidence="10 11">
    <name type="scientific">Mobiluncus porci</name>
    <dbReference type="NCBI Taxonomy" id="2652278"/>
    <lineage>
        <taxon>Bacteria</taxon>
        <taxon>Bacillati</taxon>
        <taxon>Actinomycetota</taxon>
        <taxon>Actinomycetes</taxon>
        <taxon>Actinomycetales</taxon>
        <taxon>Actinomycetaceae</taxon>
        <taxon>Mobiluncus</taxon>
    </lineage>
</organism>
<comment type="subcellular location">
    <subcellularLocation>
        <location evidence="1">Cell inner membrane</location>
        <topology evidence="1">Multi-pass membrane protein</topology>
    </subcellularLocation>
    <subcellularLocation>
        <location evidence="8">Cell membrane</location>
        <topology evidence="8">Multi-pass membrane protein</topology>
    </subcellularLocation>
</comment>
<evidence type="ECO:0000256" key="8">
    <source>
        <dbReference type="RuleBase" id="RU363032"/>
    </source>
</evidence>
<evidence type="ECO:0000256" key="6">
    <source>
        <dbReference type="ARBA" id="ARBA00022989"/>
    </source>
</evidence>
<name>A0A7K0K4M9_9ACTO</name>
<feature type="transmembrane region" description="Helical" evidence="8">
    <location>
        <begin position="30"/>
        <end position="58"/>
    </location>
</feature>
<sequence>MDSRNATADNLKSKSGLALGRSTDFVTVPFFLYVAVFLLTPTLIVVIGAFTSATGGFTLMNLSKLGEPNTLSSLGTSVFVSVASALIGSIVGALACYALVSRSSQTGLVRRLINAVSSVLAQFGGVMLAFAFIATIGINGIGTQLLFAATGYQLDPNWLASLPGLVLIYCYFQIPLMIIVFLPAMDSLRPQWKEATVNLGGTTWDYWSKVAGPILWPRFLGAFLLLFANAFSAYATAAALFTQRAILLPLMIQGALRNEQDIGQNGFAQSLALLMVVVVALVMTGYAQLQKRTAQWE</sequence>
<reference evidence="10 11" key="1">
    <citation type="submission" date="2019-08" db="EMBL/GenBank/DDBJ databases">
        <title>In-depth cultivation of the pig gut microbiome towards novel bacterial diversity and tailored functional studies.</title>
        <authorList>
            <person name="Wylensek D."/>
            <person name="Hitch T.C.A."/>
            <person name="Clavel T."/>
        </authorList>
    </citation>
    <scope>NUCLEOTIDE SEQUENCE [LARGE SCALE GENOMIC DNA]</scope>
    <source>
        <strain evidence="10 11">RF-GAM-744-WT-7</strain>
    </source>
</reference>
<dbReference type="InterPro" id="IPR000515">
    <property type="entry name" value="MetI-like"/>
</dbReference>
<evidence type="ECO:0000256" key="2">
    <source>
        <dbReference type="ARBA" id="ARBA00022448"/>
    </source>
</evidence>
<comment type="caution">
    <text evidence="10">The sequence shown here is derived from an EMBL/GenBank/DDBJ whole genome shotgun (WGS) entry which is preliminary data.</text>
</comment>
<dbReference type="Proteomes" id="UP000442535">
    <property type="component" value="Unassembled WGS sequence"/>
</dbReference>
<evidence type="ECO:0000256" key="4">
    <source>
        <dbReference type="ARBA" id="ARBA00022519"/>
    </source>
</evidence>
<feature type="transmembrane region" description="Helical" evidence="8">
    <location>
        <begin position="219"/>
        <end position="241"/>
    </location>
</feature>
<dbReference type="SUPFAM" id="SSF161098">
    <property type="entry name" value="MetI-like"/>
    <property type="match status" value="1"/>
</dbReference>
<evidence type="ECO:0000256" key="1">
    <source>
        <dbReference type="ARBA" id="ARBA00004429"/>
    </source>
</evidence>
<dbReference type="Pfam" id="PF00528">
    <property type="entry name" value="BPD_transp_1"/>
    <property type="match status" value="1"/>
</dbReference>
<comment type="similarity">
    <text evidence="8">Belongs to the binding-protein-dependent transport system permease family.</text>
</comment>
<feature type="transmembrane region" description="Helical" evidence="8">
    <location>
        <begin position="267"/>
        <end position="287"/>
    </location>
</feature>
<keyword evidence="5 8" id="KW-0812">Transmembrane</keyword>
<keyword evidence="3" id="KW-1003">Cell membrane</keyword>
<keyword evidence="6 8" id="KW-1133">Transmembrane helix</keyword>
<evidence type="ECO:0000313" key="10">
    <source>
        <dbReference type="EMBL" id="MST50394.1"/>
    </source>
</evidence>
<gene>
    <name evidence="10" type="ORF">FYJ63_09190</name>
</gene>
<evidence type="ECO:0000313" key="11">
    <source>
        <dbReference type="Proteomes" id="UP000442535"/>
    </source>
</evidence>
<dbReference type="PROSITE" id="PS50928">
    <property type="entry name" value="ABC_TM1"/>
    <property type="match status" value="1"/>
</dbReference>
<dbReference type="AlphaFoldDB" id="A0A7K0K4M9"/>